<sequence>MNSLPFDSRAAAVALDDLRAATPLVHCLTNQVVANFTANVLLASGAAPAMVVAREEVAEFAALASALLVNVGTLDRTQADAMRLAVFAARRAGTPWVLDPVAVGALSFRRDFCHELLMQSPAAIRGNAAEIRALAGEAGQGRGVDSLDASEQALACAGQLARQYDTLVIVTGATDYLCLDGNVLAISGGDARLQQVTGTGCALSALVAAACSLKERRLDAAAAVCALMKLGGEQAALHSRGPGSFAVALLDALSTIDGAMLHARWPA</sequence>
<dbReference type="Proteomes" id="UP000467214">
    <property type="component" value="Unassembled WGS sequence"/>
</dbReference>
<evidence type="ECO:0000256" key="1">
    <source>
        <dbReference type="ARBA" id="ARBA00001771"/>
    </source>
</evidence>
<comment type="pathway">
    <text evidence="3 11">Cofactor biosynthesis; thiamine diphosphate biosynthesis; 4-methyl-5-(2-phosphoethyl)-thiazole from 5-(2-hydroxyethyl)-4-methylthiazole: step 1/1.</text>
</comment>
<evidence type="ECO:0000256" key="4">
    <source>
        <dbReference type="ARBA" id="ARBA00022679"/>
    </source>
</evidence>
<organism evidence="12 13">
    <name type="scientific">Craterilacuibacter sinensis</name>
    <dbReference type="NCBI Taxonomy" id="2686017"/>
    <lineage>
        <taxon>Bacteria</taxon>
        <taxon>Pseudomonadati</taxon>
        <taxon>Pseudomonadota</taxon>
        <taxon>Betaproteobacteria</taxon>
        <taxon>Neisseriales</taxon>
        <taxon>Neisseriaceae</taxon>
        <taxon>Craterilacuibacter</taxon>
    </lineage>
</organism>
<dbReference type="RefSeq" id="WP_160795047.1">
    <property type="nucleotide sequence ID" value="NZ_WSSB01000003.1"/>
</dbReference>
<dbReference type="AlphaFoldDB" id="A0A845BLQ2"/>
<evidence type="ECO:0000256" key="2">
    <source>
        <dbReference type="ARBA" id="ARBA00001946"/>
    </source>
</evidence>
<feature type="binding site" evidence="11">
    <location>
        <position position="50"/>
    </location>
    <ligand>
        <name>substrate</name>
    </ligand>
</feature>
<evidence type="ECO:0000256" key="6">
    <source>
        <dbReference type="ARBA" id="ARBA00022741"/>
    </source>
</evidence>
<dbReference type="EMBL" id="WSSB01000003">
    <property type="protein sequence ID" value="MXR36148.1"/>
    <property type="molecule type" value="Genomic_DNA"/>
</dbReference>
<dbReference type="PRINTS" id="PR01099">
    <property type="entry name" value="HYETHTZKNASE"/>
</dbReference>
<keyword evidence="8 11" id="KW-0067">ATP-binding</keyword>
<name>A0A845BLQ2_9NEIS</name>
<keyword evidence="7 11" id="KW-0418">Kinase</keyword>
<dbReference type="UniPathway" id="UPA00060">
    <property type="reaction ID" value="UER00139"/>
</dbReference>
<dbReference type="InterPro" id="IPR000417">
    <property type="entry name" value="Hyethyz_kinase"/>
</dbReference>
<evidence type="ECO:0000256" key="7">
    <source>
        <dbReference type="ARBA" id="ARBA00022777"/>
    </source>
</evidence>
<protein>
    <recommendedName>
        <fullName evidence="11">Hydroxyethylthiazole kinase</fullName>
        <ecNumber evidence="11">2.7.1.50</ecNumber>
    </recommendedName>
    <alternativeName>
        <fullName evidence="11">4-methyl-5-beta-hydroxyethylthiazole kinase</fullName>
        <shortName evidence="11">TH kinase</shortName>
        <shortName evidence="11">Thz kinase</shortName>
    </alternativeName>
</protein>
<evidence type="ECO:0000256" key="11">
    <source>
        <dbReference type="HAMAP-Rule" id="MF_00228"/>
    </source>
</evidence>
<dbReference type="GO" id="GO:0005524">
    <property type="term" value="F:ATP binding"/>
    <property type="evidence" value="ECO:0007669"/>
    <property type="project" value="UniProtKB-UniRule"/>
</dbReference>
<keyword evidence="6 11" id="KW-0547">Nucleotide-binding</keyword>
<dbReference type="GO" id="GO:0000287">
    <property type="term" value="F:magnesium ion binding"/>
    <property type="evidence" value="ECO:0007669"/>
    <property type="project" value="UniProtKB-UniRule"/>
</dbReference>
<dbReference type="NCBIfam" id="NF006830">
    <property type="entry name" value="PRK09355.1"/>
    <property type="match status" value="1"/>
</dbReference>
<comment type="catalytic activity">
    <reaction evidence="1 11">
        <text>5-(2-hydroxyethyl)-4-methylthiazole + ATP = 4-methyl-5-(2-phosphooxyethyl)-thiazole + ADP + H(+)</text>
        <dbReference type="Rhea" id="RHEA:24212"/>
        <dbReference type="ChEBI" id="CHEBI:15378"/>
        <dbReference type="ChEBI" id="CHEBI:17957"/>
        <dbReference type="ChEBI" id="CHEBI:30616"/>
        <dbReference type="ChEBI" id="CHEBI:58296"/>
        <dbReference type="ChEBI" id="CHEBI:456216"/>
        <dbReference type="EC" id="2.7.1.50"/>
    </reaction>
</comment>
<comment type="cofactor">
    <cofactor evidence="2 11">
        <name>Mg(2+)</name>
        <dbReference type="ChEBI" id="CHEBI:18420"/>
    </cofactor>
</comment>
<feature type="binding site" evidence="11">
    <location>
        <position position="198"/>
    </location>
    <ligand>
        <name>substrate</name>
    </ligand>
</feature>
<keyword evidence="13" id="KW-1185">Reference proteome</keyword>
<dbReference type="Pfam" id="PF02110">
    <property type="entry name" value="HK"/>
    <property type="match status" value="1"/>
</dbReference>
<comment type="similarity">
    <text evidence="11">Belongs to the Thz kinase family.</text>
</comment>
<dbReference type="SUPFAM" id="SSF53613">
    <property type="entry name" value="Ribokinase-like"/>
    <property type="match status" value="1"/>
</dbReference>
<evidence type="ECO:0000256" key="9">
    <source>
        <dbReference type="ARBA" id="ARBA00022842"/>
    </source>
</evidence>
<proteinExistence type="inferred from homology"/>
<feature type="binding site" evidence="11">
    <location>
        <position position="125"/>
    </location>
    <ligand>
        <name>ATP</name>
        <dbReference type="ChEBI" id="CHEBI:30616"/>
    </ligand>
</feature>
<feature type="binding site" evidence="11">
    <location>
        <position position="171"/>
    </location>
    <ligand>
        <name>ATP</name>
        <dbReference type="ChEBI" id="CHEBI:30616"/>
    </ligand>
</feature>
<dbReference type="GO" id="GO:0009228">
    <property type="term" value="P:thiamine biosynthetic process"/>
    <property type="evidence" value="ECO:0007669"/>
    <property type="project" value="UniProtKB-KW"/>
</dbReference>
<evidence type="ECO:0000313" key="12">
    <source>
        <dbReference type="EMBL" id="MXR36148.1"/>
    </source>
</evidence>
<dbReference type="PIRSF" id="PIRSF000513">
    <property type="entry name" value="Thz_kinase"/>
    <property type="match status" value="1"/>
</dbReference>
<keyword evidence="9 11" id="KW-0460">Magnesium</keyword>
<evidence type="ECO:0000256" key="8">
    <source>
        <dbReference type="ARBA" id="ARBA00022840"/>
    </source>
</evidence>
<dbReference type="InterPro" id="IPR029056">
    <property type="entry name" value="Ribokinase-like"/>
</dbReference>
<reference evidence="12 13" key="1">
    <citation type="submission" date="2019-12" db="EMBL/GenBank/DDBJ databases">
        <title>Neisseriaceae gen. nov. sp. Genome sequencing and assembly.</title>
        <authorList>
            <person name="Liu Z."/>
            <person name="Li A."/>
        </authorList>
    </citation>
    <scope>NUCLEOTIDE SEQUENCE [LARGE SCALE GENOMIC DNA]</scope>
    <source>
        <strain evidence="12 13">B2N2-7</strain>
    </source>
</reference>
<keyword evidence="10 11" id="KW-0784">Thiamine biosynthesis</keyword>
<dbReference type="EC" id="2.7.1.50" evidence="11"/>
<accession>A0A845BLQ2</accession>
<keyword evidence="5 11" id="KW-0479">Metal-binding</keyword>
<evidence type="ECO:0000256" key="10">
    <source>
        <dbReference type="ARBA" id="ARBA00022977"/>
    </source>
</evidence>
<comment type="caution">
    <text evidence="12">The sequence shown here is derived from an EMBL/GenBank/DDBJ whole genome shotgun (WGS) entry which is preliminary data.</text>
</comment>
<dbReference type="NCBIfam" id="TIGR00694">
    <property type="entry name" value="thiM"/>
    <property type="match status" value="1"/>
</dbReference>
<evidence type="ECO:0000313" key="13">
    <source>
        <dbReference type="Proteomes" id="UP000467214"/>
    </source>
</evidence>
<dbReference type="HAMAP" id="MF_00228">
    <property type="entry name" value="Thz_kinase"/>
    <property type="match status" value="1"/>
</dbReference>
<comment type="function">
    <text evidence="11">Catalyzes the phosphorylation of the hydroxyl group of 4-methyl-5-beta-hydroxyethylthiazole (THZ).</text>
</comment>
<dbReference type="CDD" id="cd01170">
    <property type="entry name" value="THZ_kinase"/>
    <property type="match status" value="1"/>
</dbReference>
<dbReference type="GO" id="GO:0004417">
    <property type="term" value="F:hydroxyethylthiazole kinase activity"/>
    <property type="evidence" value="ECO:0007669"/>
    <property type="project" value="UniProtKB-UniRule"/>
</dbReference>
<keyword evidence="4 11" id="KW-0808">Transferase</keyword>
<evidence type="ECO:0000256" key="5">
    <source>
        <dbReference type="ARBA" id="ARBA00022723"/>
    </source>
</evidence>
<evidence type="ECO:0000256" key="3">
    <source>
        <dbReference type="ARBA" id="ARBA00004868"/>
    </source>
</evidence>
<gene>
    <name evidence="11 12" type="primary">thiM</name>
    <name evidence="12" type="ORF">GQF02_04050</name>
</gene>
<dbReference type="GO" id="GO:0009229">
    <property type="term" value="P:thiamine diphosphate biosynthetic process"/>
    <property type="evidence" value="ECO:0007669"/>
    <property type="project" value="UniProtKB-UniRule"/>
</dbReference>
<dbReference type="Gene3D" id="3.40.1190.20">
    <property type="match status" value="1"/>
</dbReference>